<dbReference type="PRINTS" id="PR00395">
    <property type="entry name" value="RIBOSOMALS2"/>
</dbReference>
<reference evidence="8 9" key="1">
    <citation type="submission" date="2018-06" db="EMBL/GenBank/DDBJ databases">
        <authorList>
            <consortium name="Pathogen Informatics"/>
            <person name="Doyle S."/>
        </authorList>
    </citation>
    <scope>NUCLEOTIDE SEQUENCE [LARGE SCALE GENOMIC DNA]</scope>
    <source>
        <strain evidence="8 9">NCTC13291</strain>
    </source>
</reference>
<feature type="region of interest" description="Disordered" evidence="7">
    <location>
        <begin position="265"/>
        <end position="295"/>
    </location>
</feature>
<dbReference type="RefSeq" id="WP_019460054.1">
    <property type="nucleotide sequence ID" value="NZ_AP031462.1"/>
</dbReference>
<dbReference type="FunFam" id="1.10.287.610:FF:000001">
    <property type="entry name" value="30S ribosomal protein S2"/>
    <property type="match status" value="1"/>
</dbReference>
<evidence type="ECO:0000256" key="7">
    <source>
        <dbReference type="SAM" id="MobiDB-lite"/>
    </source>
</evidence>
<dbReference type="GO" id="GO:0003735">
    <property type="term" value="F:structural constituent of ribosome"/>
    <property type="evidence" value="ECO:0007669"/>
    <property type="project" value="InterPro"/>
</dbReference>
<accession>A0A379N455</accession>
<dbReference type="EMBL" id="UGVN01000001">
    <property type="protein sequence ID" value="SUE41924.1"/>
    <property type="molecule type" value="Genomic_DNA"/>
</dbReference>
<dbReference type="PANTHER" id="PTHR12534:SF0">
    <property type="entry name" value="SMALL RIBOSOMAL SUBUNIT PROTEIN US2M"/>
    <property type="match status" value="1"/>
</dbReference>
<dbReference type="SUPFAM" id="SSF52313">
    <property type="entry name" value="Ribosomal protein S2"/>
    <property type="match status" value="1"/>
</dbReference>
<dbReference type="InterPro" id="IPR005706">
    <property type="entry name" value="Ribosomal_uS2_bac/mit/plastid"/>
</dbReference>
<dbReference type="GeneID" id="99634680"/>
<proteinExistence type="inferred from homology"/>
<evidence type="ECO:0000313" key="8">
    <source>
        <dbReference type="EMBL" id="SUE41924.1"/>
    </source>
</evidence>
<evidence type="ECO:0000256" key="6">
    <source>
        <dbReference type="RuleBase" id="RU003631"/>
    </source>
</evidence>
<dbReference type="AlphaFoldDB" id="A0A379N455"/>
<evidence type="ECO:0000313" key="9">
    <source>
        <dbReference type="Proteomes" id="UP000254919"/>
    </source>
</evidence>
<dbReference type="InterPro" id="IPR023591">
    <property type="entry name" value="Ribosomal_uS2_flav_dom_sf"/>
</dbReference>
<name>A0A379N455_9PROT</name>
<evidence type="ECO:0000256" key="5">
    <source>
        <dbReference type="HAMAP-Rule" id="MF_00291"/>
    </source>
</evidence>
<evidence type="ECO:0000256" key="1">
    <source>
        <dbReference type="ARBA" id="ARBA00006242"/>
    </source>
</evidence>
<dbReference type="HAMAP" id="MF_00291_B">
    <property type="entry name" value="Ribosomal_uS2_B"/>
    <property type="match status" value="1"/>
</dbReference>
<evidence type="ECO:0000256" key="2">
    <source>
        <dbReference type="ARBA" id="ARBA00022980"/>
    </source>
</evidence>
<keyword evidence="3 5" id="KW-0687">Ribonucleoprotein</keyword>
<dbReference type="Pfam" id="PF00318">
    <property type="entry name" value="Ribosomal_S2"/>
    <property type="match status" value="1"/>
</dbReference>
<dbReference type="Gene3D" id="3.40.50.10490">
    <property type="entry name" value="Glucose-6-phosphate isomerase like protein, domain 1"/>
    <property type="match status" value="1"/>
</dbReference>
<dbReference type="GO" id="GO:0006412">
    <property type="term" value="P:translation"/>
    <property type="evidence" value="ECO:0007669"/>
    <property type="project" value="UniProtKB-UniRule"/>
</dbReference>
<dbReference type="OrthoDB" id="9808036at2"/>
<comment type="similarity">
    <text evidence="1 5 6">Belongs to the universal ribosomal protein uS2 family.</text>
</comment>
<feature type="compositionally biased region" description="Polar residues" evidence="7">
    <location>
        <begin position="267"/>
        <end position="276"/>
    </location>
</feature>
<evidence type="ECO:0000256" key="4">
    <source>
        <dbReference type="ARBA" id="ARBA00035256"/>
    </source>
</evidence>
<dbReference type="InterPro" id="IPR001865">
    <property type="entry name" value="Ribosomal_uS2"/>
</dbReference>
<dbReference type="GO" id="GO:0022627">
    <property type="term" value="C:cytosolic small ribosomal subunit"/>
    <property type="evidence" value="ECO:0007669"/>
    <property type="project" value="TreeGrafter"/>
</dbReference>
<sequence length="295" mass="31816">MAMPEVSLRGLLEAGVHFGHHTRRWNPRMAPYIFGVRNQVHILDLQQTVPMMERALKAVRDVVAAGGRVLFVGTKKSAAEYVAEAATRCGQYYVNHRWLGGMLTNWKTITGSIKRLKQMETQLAGDTQGLTKKEVLMLTREKEKLDRALGGIKEMGGLPDIIFVIDTIKEKLAIEEANKLGIPVVAVCDSNADPQGVTYPIPGNDDAIRAINLYCDMVAGAVFDGISAELQASGVDLGAVEELPEEGLPEGTLPEELAGDVALEGEVQSSPTSGVSTADMETMVQANEDDGNRAG</sequence>
<organism evidence="8 9">
    <name type="scientific">Roseomonas mucosa</name>
    <dbReference type="NCBI Taxonomy" id="207340"/>
    <lineage>
        <taxon>Bacteria</taxon>
        <taxon>Pseudomonadati</taxon>
        <taxon>Pseudomonadota</taxon>
        <taxon>Alphaproteobacteria</taxon>
        <taxon>Acetobacterales</taxon>
        <taxon>Roseomonadaceae</taxon>
        <taxon>Roseomonas</taxon>
    </lineage>
</organism>
<evidence type="ECO:0000256" key="3">
    <source>
        <dbReference type="ARBA" id="ARBA00023274"/>
    </source>
</evidence>
<gene>
    <name evidence="5 8" type="primary">rpsB</name>
    <name evidence="8" type="ORF">NCTC13291_03536</name>
</gene>
<dbReference type="NCBIfam" id="TIGR01011">
    <property type="entry name" value="rpsB_bact"/>
    <property type="match status" value="1"/>
</dbReference>
<dbReference type="PANTHER" id="PTHR12534">
    <property type="entry name" value="30S RIBOSOMAL PROTEIN S2 PROKARYOTIC AND ORGANELLAR"/>
    <property type="match status" value="1"/>
</dbReference>
<dbReference type="CDD" id="cd01425">
    <property type="entry name" value="RPS2"/>
    <property type="match status" value="1"/>
</dbReference>
<dbReference type="InterPro" id="IPR018130">
    <property type="entry name" value="Ribosomal_uS2_CS"/>
</dbReference>
<keyword evidence="2 5" id="KW-0689">Ribosomal protein</keyword>
<dbReference type="Proteomes" id="UP000254919">
    <property type="component" value="Unassembled WGS sequence"/>
</dbReference>
<dbReference type="Gene3D" id="1.10.287.610">
    <property type="entry name" value="Helix hairpin bin"/>
    <property type="match status" value="1"/>
</dbReference>
<dbReference type="PROSITE" id="PS00963">
    <property type="entry name" value="RIBOSOMAL_S2_2"/>
    <property type="match status" value="1"/>
</dbReference>
<protein>
    <recommendedName>
        <fullName evidence="4 5">Small ribosomal subunit protein uS2</fullName>
    </recommendedName>
</protein>